<evidence type="ECO:0000313" key="3">
    <source>
        <dbReference type="EMBL" id="NME69470.1"/>
    </source>
</evidence>
<evidence type="ECO:0000256" key="1">
    <source>
        <dbReference type="SAM" id="Phobius"/>
    </source>
</evidence>
<keyword evidence="1" id="KW-0472">Membrane</keyword>
<gene>
    <name evidence="3" type="ORF">HHU12_15950</name>
</gene>
<protein>
    <recommendedName>
        <fullName evidence="2">HTH luxR-type domain-containing protein</fullName>
    </recommendedName>
</protein>
<dbReference type="InterPro" id="IPR036388">
    <property type="entry name" value="WH-like_DNA-bd_sf"/>
</dbReference>
<dbReference type="AlphaFoldDB" id="A0A7X9RVH5"/>
<dbReference type="Gene3D" id="1.10.10.10">
    <property type="entry name" value="Winged helix-like DNA-binding domain superfamily/Winged helix DNA-binding domain"/>
    <property type="match status" value="1"/>
</dbReference>
<dbReference type="InterPro" id="IPR015943">
    <property type="entry name" value="WD40/YVTN_repeat-like_dom_sf"/>
</dbReference>
<dbReference type="InterPro" id="IPR036322">
    <property type="entry name" value="WD40_repeat_dom_sf"/>
</dbReference>
<dbReference type="InterPro" id="IPR016032">
    <property type="entry name" value="Sig_transdc_resp-reg_C-effctor"/>
</dbReference>
<evidence type="ECO:0000259" key="2">
    <source>
        <dbReference type="SMART" id="SM00421"/>
    </source>
</evidence>
<dbReference type="Pfam" id="PF07494">
    <property type="entry name" value="Reg_prop"/>
    <property type="match status" value="1"/>
</dbReference>
<dbReference type="Proteomes" id="UP000576082">
    <property type="component" value="Unassembled WGS sequence"/>
</dbReference>
<dbReference type="InterPro" id="IPR000792">
    <property type="entry name" value="Tscrpt_reg_LuxR_C"/>
</dbReference>
<organism evidence="3 4">
    <name type="scientific">Flammeovirga aprica JL-4</name>
    <dbReference type="NCBI Taxonomy" id="694437"/>
    <lineage>
        <taxon>Bacteria</taxon>
        <taxon>Pseudomonadati</taxon>
        <taxon>Bacteroidota</taxon>
        <taxon>Cytophagia</taxon>
        <taxon>Cytophagales</taxon>
        <taxon>Flammeovirgaceae</taxon>
        <taxon>Flammeovirga</taxon>
    </lineage>
</organism>
<dbReference type="RefSeq" id="WP_169657746.1">
    <property type="nucleotide sequence ID" value="NZ_JABANE010000042.1"/>
</dbReference>
<keyword evidence="4" id="KW-1185">Reference proteome</keyword>
<feature type="transmembrane region" description="Helical" evidence="1">
    <location>
        <begin position="682"/>
        <end position="704"/>
    </location>
</feature>
<dbReference type="SUPFAM" id="SSF46894">
    <property type="entry name" value="C-terminal effector domain of the bipartite response regulators"/>
    <property type="match status" value="1"/>
</dbReference>
<dbReference type="EMBL" id="JABANE010000042">
    <property type="protein sequence ID" value="NME69470.1"/>
    <property type="molecule type" value="Genomic_DNA"/>
</dbReference>
<dbReference type="SUPFAM" id="SSF50978">
    <property type="entry name" value="WD40 repeat-like"/>
    <property type="match status" value="1"/>
</dbReference>
<dbReference type="GO" id="GO:0006355">
    <property type="term" value="P:regulation of DNA-templated transcription"/>
    <property type="evidence" value="ECO:0007669"/>
    <property type="project" value="InterPro"/>
</dbReference>
<dbReference type="Gene3D" id="2.60.40.10">
    <property type="entry name" value="Immunoglobulins"/>
    <property type="match status" value="1"/>
</dbReference>
<proteinExistence type="predicted"/>
<dbReference type="Gene3D" id="2.130.10.10">
    <property type="entry name" value="YVTN repeat-like/Quinoprotein amine dehydrogenase"/>
    <property type="match status" value="1"/>
</dbReference>
<accession>A0A7X9RVH5</accession>
<dbReference type="SMART" id="SM00421">
    <property type="entry name" value="HTH_LUXR"/>
    <property type="match status" value="1"/>
</dbReference>
<keyword evidence="1" id="KW-1133">Transmembrane helix</keyword>
<sequence>MIKTPHIINYDKNDYQAGRQNWDVKVDEYGIVYFGNSEGMLYHNHSEWGLVQLPSKEGVRSLCIDESVIWAGGKEYGYFSKTKEGQFEFTSIGILDYEQIWNIEVVENTVVFQTEDKIILYHKLEKTTKIITHYEGISASVKWNDKVWILFRDGRIGYISKRQLEFQQKIDAFINQQVRHLFVHNNALYIPLHNGKIYQYDGEKATPISLPTALQNKAFFTGLSYDHQSIGIGTVTDGFVRIDQSGQLSNQANQEDGLLDNTVLSMAKDKRGNIWLGLDYGIAKLEMQSAFTALFKSAATYSITDYQQKTVLSTNKGLFVSDIHQKFELQNDIKGQIWNTKVIDDALFISHNAGLSWYKNNKLQHTDIETGVTDIATFEGTPFYVVSTYDGLMVYAKDKGKLWYVSKPDVYGFAQLYYDKNNNCIWGEIKNKDLLKITLNIDATISVTSQKGINRIFKTNKRLIFWNGQQFFTYKKEQFKPLDHPLLNTITEGDIACLAFNKKENYVSFIQEGKLNLLEVLSDGSVHSYASLMKPLNPDINDGFEFLDFKDDLLRLATDRGVVTFDVKYQSLFKKEAQPIITSLEITNEKKKYSYPYLHEIILGKGEKDITFNFQIDKLSSDRAQFRYKLLPVDQEWSDWENTSSSFTKQKLEGGEYTVLLQCILNEGKIKESQLKFSIEKYWYETALLLIPILLLSILISYLIRKLVKSIYFKKLTSEKEYLEQQNAKEIISLKEEQLLKYMEIINHKDAFLVKVQAGLDKMKSNEAKKWSQLIDNEVNKEKKDLLFHQLFSEIQQDFIKSITEQYPSLTANDIRILSFIRINLSSKEIAELMHITPRSLDTSRYRLRKKLNLEQGVDLHKFVREF</sequence>
<evidence type="ECO:0000313" key="4">
    <source>
        <dbReference type="Proteomes" id="UP000576082"/>
    </source>
</evidence>
<reference evidence="3 4" key="1">
    <citation type="submission" date="2020-04" db="EMBL/GenBank/DDBJ databases">
        <title>Flammeovirga sp. SR4, a novel species isolated from seawater.</title>
        <authorList>
            <person name="Wang X."/>
        </authorList>
    </citation>
    <scope>NUCLEOTIDE SEQUENCE [LARGE SCALE GENOMIC DNA]</scope>
    <source>
        <strain evidence="3 4">ATCC 23126</strain>
    </source>
</reference>
<dbReference type="InterPro" id="IPR013783">
    <property type="entry name" value="Ig-like_fold"/>
</dbReference>
<feature type="domain" description="HTH luxR-type" evidence="2">
    <location>
        <begin position="807"/>
        <end position="864"/>
    </location>
</feature>
<dbReference type="GO" id="GO:0003677">
    <property type="term" value="F:DNA binding"/>
    <property type="evidence" value="ECO:0007669"/>
    <property type="project" value="InterPro"/>
</dbReference>
<name>A0A7X9RVH5_9BACT</name>
<keyword evidence="1" id="KW-0812">Transmembrane</keyword>
<dbReference type="InterPro" id="IPR011110">
    <property type="entry name" value="Reg_prop"/>
</dbReference>
<comment type="caution">
    <text evidence="3">The sequence shown here is derived from an EMBL/GenBank/DDBJ whole genome shotgun (WGS) entry which is preliminary data.</text>
</comment>